<sequence>MTMLAPSASSQFQSRDSLIRFVQTFGASNGYAISIARSKERKVYLCCDRSRRYRNQLNLTDETRKKKTGTRLIECPFSVCENISAYPSLRRLDTQVQKQLSEITNAGVCPHKILSSLRQNNPSISTISQDIYNIHTKLCQENLQGCISVQALLENLKKGQFKYNYKYDNDGHLFNGIEKPKVIVTDRELALMHALEHTFPDSKNLLCIWHIEKNILTKCKSHFCTEEEWVAFLQCWTSIVKSKTDNDFYTQWTELCTTETSRVEGAHAILKRYLQVSVGNLHLVYQKISLLLENQHNEIKELVEKNKTCVPYTQSIPFYARLVTNISLYTLKKIYKQFIKASNATHDNSLEPCTGTFNASMGLPCAHLIQKRLANNQLLDLSDIYQY</sequence>
<dbReference type="AlphaFoldDB" id="A0A9N9J9K0"/>
<gene>
    <name evidence="2" type="ORF">CPELLU_LOCUS15712</name>
</gene>
<dbReference type="OrthoDB" id="2422411at2759"/>
<protein>
    <submittedName>
        <fullName evidence="2">23976_t:CDS:1</fullName>
    </submittedName>
</protein>
<dbReference type="InterPro" id="IPR018289">
    <property type="entry name" value="MULE_transposase_dom"/>
</dbReference>
<comment type="caution">
    <text evidence="2">The sequence shown here is derived from an EMBL/GenBank/DDBJ whole genome shotgun (WGS) entry which is preliminary data.</text>
</comment>
<dbReference type="Proteomes" id="UP000789759">
    <property type="component" value="Unassembled WGS sequence"/>
</dbReference>
<dbReference type="InterPro" id="IPR052579">
    <property type="entry name" value="Zinc_finger_SWIM"/>
</dbReference>
<organism evidence="2 3">
    <name type="scientific">Cetraspora pellucida</name>
    <dbReference type="NCBI Taxonomy" id="1433469"/>
    <lineage>
        <taxon>Eukaryota</taxon>
        <taxon>Fungi</taxon>
        <taxon>Fungi incertae sedis</taxon>
        <taxon>Mucoromycota</taxon>
        <taxon>Glomeromycotina</taxon>
        <taxon>Glomeromycetes</taxon>
        <taxon>Diversisporales</taxon>
        <taxon>Gigasporaceae</taxon>
        <taxon>Cetraspora</taxon>
    </lineage>
</organism>
<dbReference type="InterPro" id="IPR014842">
    <property type="entry name" value="AFT"/>
</dbReference>
<accession>A0A9N9J9K0</accession>
<feature type="domain" description="MULE transposase" evidence="1">
    <location>
        <begin position="147"/>
        <end position="214"/>
    </location>
</feature>
<evidence type="ECO:0000259" key="1">
    <source>
        <dbReference type="Pfam" id="PF10551"/>
    </source>
</evidence>
<evidence type="ECO:0000313" key="2">
    <source>
        <dbReference type="EMBL" id="CAG8768418.1"/>
    </source>
</evidence>
<reference evidence="2" key="1">
    <citation type="submission" date="2021-06" db="EMBL/GenBank/DDBJ databases">
        <authorList>
            <person name="Kallberg Y."/>
            <person name="Tangrot J."/>
            <person name="Rosling A."/>
        </authorList>
    </citation>
    <scope>NUCLEOTIDE SEQUENCE</scope>
    <source>
        <strain evidence="2">FL966</strain>
    </source>
</reference>
<dbReference type="GO" id="GO:0045944">
    <property type="term" value="P:positive regulation of transcription by RNA polymerase II"/>
    <property type="evidence" value="ECO:0007669"/>
    <property type="project" value="InterPro"/>
</dbReference>
<dbReference type="EMBL" id="CAJVQA010021346">
    <property type="protein sequence ID" value="CAG8768418.1"/>
    <property type="molecule type" value="Genomic_DNA"/>
</dbReference>
<proteinExistence type="predicted"/>
<dbReference type="Pfam" id="PF10551">
    <property type="entry name" value="MULE"/>
    <property type="match status" value="1"/>
</dbReference>
<evidence type="ECO:0000313" key="3">
    <source>
        <dbReference type="Proteomes" id="UP000789759"/>
    </source>
</evidence>
<dbReference type="Pfam" id="PF08731">
    <property type="entry name" value="AFT"/>
    <property type="match status" value="1"/>
</dbReference>
<dbReference type="PANTHER" id="PTHR31569:SF4">
    <property type="entry name" value="SWIM-TYPE DOMAIN-CONTAINING PROTEIN"/>
    <property type="match status" value="1"/>
</dbReference>
<dbReference type="GO" id="GO:0010106">
    <property type="term" value="P:cellular response to iron ion starvation"/>
    <property type="evidence" value="ECO:0007669"/>
    <property type="project" value="InterPro"/>
</dbReference>
<keyword evidence="3" id="KW-1185">Reference proteome</keyword>
<dbReference type="PANTHER" id="PTHR31569">
    <property type="entry name" value="SWIM-TYPE DOMAIN-CONTAINING PROTEIN"/>
    <property type="match status" value="1"/>
</dbReference>
<name>A0A9N9J9K0_9GLOM</name>
<dbReference type="GO" id="GO:0000981">
    <property type="term" value="F:DNA-binding transcription factor activity, RNA polymerase II-specific"/>
    <property type="evidence" value="ECO:0007669"/>
    <property type="project" value="InterPro"/>
</dbReference>